<keyword evidence="3" id="KW-0406">Ion transport</keyword>
<dbReference type="SUPFAM" id="SSF81324">
    <property type="entry name" value="Voltage-gated potassium channels"/>
    <property type="match status" value="1"/>
</dbReference>
<feature type="transmembrane region" description="Helical" evidence="1">
    <location>
        <begin position="54"/>
        <end position="70"/>
    </location>
</feature>
<reference evidence="3" key="1">
    <citation type="submission" date="2020-02" db="EMBL/GenBank/DDBJ databases">
        <title>Delineation of the pyrene-degrading pathway in Roseobacter clade bacteria by genomic analysis.</title>
        <authorList>
            <person name="Zhou H."/>
            <person name="Wang H."/>
        </authorList>
    </citation>
    <scope>NUCLEOTIDE SEQUENCE</scope>
    <source>
        <strain evidence="3">PrR005</strain>
    </source>
</reference>
<dbReference type="InterPro" id="IPR013099">
    <property type="entry name" value="K_chnl_dom"/>
</dbReference>
<proteinExistence type="predicted"/>
<gene>
    <name evidence="3" type="ORF">G0P99_04500</name>
</gene>
<dbReference type="Pfam" id="PF07885">
    <property type="entry name" value="Ion_trans_2"/>
    <property type="match status" value="1"/>
</dbReference>
<dbReference type="PANTHER" id="PTHR43833">
    <property type="entry name" value="POTASSIUM CHANNEL PROTEIN 2-RELATED-RELATED"/>
    <property type="match status" value="1"/>
</dbReference>
<feature type="transmembrane region" description="Helical" evidence="1">
    <location>
        <begin position="24"/>
        <end position="42"/>
    </location>
</feature>
<name>A0A6B2NNV3_9RHOB</name>
<organism evidence="3">
    <name type="scientific">Ruegeria sp. PrR005</name>
    <dbReference type="NCBI Taxonomy" id="2706882"/>
    <lineage>
        <taxon>Bacteria</taxon>
        <taxon>Pseudomonadati</taxon>
        <taxon>Pseudomonadota</taxon>
        <taxon>Alphaproteobacteria</taxon>
        <taxon>Rhodobacterales</taxon>
        <taxon>Roseobacteraceae</taxon>
        <taxon>Ruegeria</taxon>
    </lineage>
</organism>
<dbReference type="EMBL" id="JAAGOX010000006">
    <property type="protein sequence ID" value="NDW44207.1"/>
    <property type="molecule type" value="Genomic_DNA"/>
</dbReference>
<dbReference type="InterPro" id="IPR050721">
    <property type="entry name" value="Trk_Ktr_HKT_K-transport"/>
</dbReference>
<dbReference type="Gene3D" id="1.10.287.70">
    <property type="match status" value="1"/>
</dbReference>
<evidence type="ECO:0000256" key="1">
    <source>
        <dbReference type="SAM" id="Phobius"/>
    </source>
</evidence>
<keyword evidence="3" id="KW-0813">Transport</keyword>
<accession>A0A6B2NNV3</accession>
<evidence type="ECO:0000259" key="2">
    <source>
        <dbReference type="Pfam" id="PF07885"/>
    </source>
</evidence>
<keyword evidence="3" id="KW-0407">Ion channel</keyword>
<feature type="transmembrane region" description="Helical" evidence="1">
    <location>
        <begin position="82"/>
        <end position="103"/>
    </location>
</feature>
<dbReference type="GO" id="GO:0034220">
    <property type="term" value="P:monoatomic ion transmembrane transport"/>
    <property type="evidence" value="ECO:0007669"/>
    <property type="project" value="UniProtKB-KW"/>
</dbReference>
<keyword evidence="1" id="KW-0472">Membrane</keyword>
<comment type="caution">
    <text evidence="3">The sequence shown here is derived from an EMBL/GenBank/DDBJ whole genome shotgun (WGS) entry which is preliminary data.</text>
</comment>
<feature type="domain" description="Potassium channel" evidence="2">
    <location>
        <begin position="31"/>
        <end position="103"/>
    </location>
</feature>
<protein>
    <submittedName>
        <fullName evidence="3">Two pore domain potassium channel family protein</fullName>
    </submittedName>
</protein>
<sequence length="113" mass="12578">MLSFALTVVRLLKALVRSWRDETFRATFAVAMIMLLSGSVFYRQVEGWSWIDSLYFSVTTMSTVGFGDLSPTTSAAKLFTVFYIFAGVGIFVALFAQLARALIRYDPGKKDGP</sequence>
<dbReference type="AlphaFoldDB" id="A0A6B2NNV3"/>
<keyword evidence="1" id="KW-0812">Transmembrane</keyword>
<evidence type="ECO:0000313" key="3">
    <source>
        <dbReference type="EMBL" id="NDW44207.1"/>
    </source>
</evidence>
<keyword evidence="1" id="KW-1133">Transmembrane helix</keyword>